<evidence type="ECO:0000313" key="8">
    <source>
        <dbReference type="EMBL" id="MFC3848645.1"/>
    </source>
</evidence>
<dbReference type="CDD" id="cd00221">
    <property type="entry name" value="Vsr"/>
    <property type="match status" value="1"/>
</dbReference>
<evidence type="ECO:0000256" key="2">
    <source>
        <dbReference type="ARBA" id="ARBA00022759"/>
    </source>
</evidence>
<organism evidence="8 9">
    <name type="scientific">Corynebacterium hansenii</name>
    <dbReference type="NCBI Taxonomy" id="394964"/>
    <lineage>
        <taxon>Bacteria</taxon>
        <taxon>Bacillati</taxon>
        <taxon>Actinomycetota</taxon>
        <taxon>Actinomycetes</taxon>
        <taxon>Mycobacteriales</taxon>
        <taxon>Corynebacteriaceae</taxon>
        <taxon>Corynebacterium</taxon>
    </lineage>
</organism>
<keyword evidence="5" id="KW-0234">DNA repair</keyword>
<dbReference type="SUPFAM" id="SSF52980">
    <property type="entry name" value="Restriction endonuclease-like"/>
    <property type="match status" value="1"/>
</dbReference>
<dbReference type="InterPro" id="IPR004603">
    <property type="entry name" value="DNA_mismatch_endonuc_vsr"/>
</dbReference>
<keyword evidence="4" id="KW-0378">Hydrolase</keyword>
<evidence type="ECO:0000256" key="3">
    <source>
        <dbReference type="ARBA" id="ARBA00022763"/>
    </source>
</evidence>
<keyword evidence="1" id="KW-0540">Nuclease</keyword>
<keyword evidence="9" id="KW-1185">Reference proteome</keyword>
<dbReference type="EMBL" id="JBHRZN010000001">
    <property type="protein sequence ID" value="MFC3848645.1"/>
    <property type="molecule type" value="Genomic_DNA"/>
</dbReference>
<protein>
    <submittedName>
        <fullName evidence="8">Very short patch repair endonuclease</fullName>
    </submittedName>
</protein>
<keyword evidence="3" id="KW-0227">DNA damage</keyword>
<proteinExistence type="inferred from homology"/>
<name>A0ABV7ZKD1_9CORY</name>
<dbReference type="NCBIfam" id="TIGR00632">
    <property type="entry name" value="vsr"/>
    <property type="match status" value="1"/>
</dbReference>
<gene>
    <name evidence="8" type="ORF">ACFORJ_00475</name>
</gene>
<dbReference type="GO" id="GO:0004519">
    <property type="term" value="F:endonuclease activity"/>
    <property type="evidence" value="ECO:0007669"/>
    <property type="project" value="UniProtKB-KW"/>
</dbReference>
<dbReference type="InterPro" id="IPR011335">
    <property type="entry name" value="Restrct_endonuc-II-like"/>
</dbReference>
<dbReference type="Gene3D" id="3.40.960.10">
    <property type="entry name" value="VSR Endonuclease"/>
    <property type="match status" value="1"/>
</dbReference>
<keyword evidence="2 8" id="KW-0255">Endonuclease</keyword>
<evidence type="ECO:0000256" key="5">
    <source>
        <dbReference type="ARBA" id="ARBA00023204"/>
    </source>
</evidence>
<evidence type="ECO:0000256" key="7">
    <source>
        <dbReference type="SAM" id="MobiDB-lite"/>
    </source>
</evidence>
<dbReference type="RefSeq" id="WP_290292249.1">
    <property type="nucleotide sequence ID" value="NZ_CP047211.1"/>
</dbReference>
<comment type="similarity">
    <text evidence="6">Belongs to the Vsr family.</text>
</comment>
<evidence type="ECO:0000256" key="1">
    <source>
        <dbReference type="ARBA" id="ARBA00022722"/>
    </source>
</evidence>
<dbReference type="Proteomes" id="UP001595751">
    <property type="component" value="Unassembled WGS sequence"/>
</dbReference>
<evidence type="ECO:0000313" key="9">
    <source>
        <dbReference type="Proteomes" id="UP001595751"/>
    </source>
</evidence>
<feature type="region of interest" description="Disordered" evidence="7">
    <location>
        <begin position="1"/>
        <end position="22"/>
    </location>
</feature>
<evidence type="ECO:0000256" key="6">
    <source>
        <dbReference type="ARBA" id="ARBA00029466"/>
    </source>
</evidence>
<dbReference type="Pfam" id="PF03852">
    <property type="entry name" value="Vsr"/>
    <property type="match status" value="1"/>
</dbReference>
<accession>A0ABV7ZKD1</accession>
<reference evidence="9" key="1">
    <citation type="journal article" date="2019" name="Int. J. Syst. Evol. Microbiol.">
        <title>The Global Catalogue of Microorganisms (GCM) 10K type strain sequencing project: providing services to taxonomists for standard genome sequencing and annotation.</title>
        <authorList>
            <consortium name="The Broad Institute Genomics Platform"/>
            <consortium name="The Broad Institute Genome Sequencing Center for Infectious Disease"/>
            <person name="Wu L."/>
            <person name="Ma J."/>
        </authorList>
    </citation>
    <scope>NUCLEOTIDE SEQUENCE [LARGE SCALE GENOMIC DNA]</scope>
    <source>
        <strain evidence="9">CCUG 53252</strain>
    </source>
</reference>
<sequence>MKRSGPKPLSDRVSQNLSRVKRRDTKPEIALRRELHRRGLRFRVDYGRVPGHPDVAFTKAKIAVFVDGCFWHGCDIHGSMPKNNSEWWRAKIDRNRARDAEVSQELRNLGWIVLRYWTHDDVDEMADEIEDTWRDLVGLEPLARV</sequence>
<evidence type="ECO:0000256" key="4">
    <source>
        <dbReference type="ARBA" id="ARBA00022801"/>
    </source>
</evidence>
<comment type="caution">
    <text evidence="8">The sequence shown here is derived from an EMBL/GenBank/DDBJ whole genome shotgun (WGS) entry which is preliminary data.</text>
</comment>